<reference evidence="1" key="1">
    <citation type="submission" date="2020-03" db="EMBL/GenBank/DDBJ databases">
        <title>Spirochaetal bacteria isolated from arthropods constitute a novel genus Entomospira genus novum within the order Spirochaetales.</title>
        <authorList>
            <person name="Grana-Miraglia L."/>
            <person name="Sikutova S."/>
            <person name="Fingerle V."/>
            <person name="Sing A."/>
            <person name="Castillo-Ramirez S."/>
            <person name="Margos G."/>
            <person name="Rudolf I."/>
        </authorList>
    </citation>
    <scope>NUCLEOTIDE SEQUENCE</scope>
    <source>
        <strain evidence="1">BR149</strain>
    </source>
</reference>
<proteinExistence type="predicted"/>
<dbReference type="Proteomes" id="UP000778951">
    <property type="component" value="Unassembled WGS sequence"/>
</dbReference>
<sequence length="275" mass="31879">MQNNKLIVIKEYCGVDLIRNRFLDEEKILQIADKDGGGSVIRTVFREKITCIDSYDDIVNQLTPELFIKSFVDANLTQRIALPYKYIRFFLHPDEAQGANMHKLWHIYTTFARSHPMYAPAEGITQLPVDFSRFDRYISAGRIETCYINVFALKEEHFEAIAVGEFNFTRVTYGSLVFTILQCLSDVKNLKEVAHQHANQKYPFLELSVKRWVDRKGIEHSTRFTMWVNPHQISNIQNGGWGTEVMLSSGELYFVEDSVEDILVLLKQKILNTDK</sequence>
<name>A0A968KZW8_9SPIO</name>
<accession>A0A968KZW8</accession>
<keyword evidence="2" id="KW-1185">Reference proteome</keyword>
<dbReference type="RefSeq" id="WP_167695822.1">
    <property type="nucleotide sequence ID" value="NZ_CP118181.1"/>
</dbReference>
<evidence type="ECO:0000313" key="1">
    <source>
        <dbReference type="EMBL" id="NIZ69741.1"/>
    </source>
</evidence>
<comment type="caution">
    <text evidence="1">The sequence shown here is derived from an EMBL/GenBank/DDBJ whole genome shotgun (WGS) entry which is preliminary data.</text>
</comment>
<evidence type="ECO:0000313" key="2">
    <source>
        <dbReference type="Proteomes" id="UP000778951"/>
    </source>
</evidence>
<protein>
    <submittedName>
        <fullName evidence="1">Uncharacterized protein</fullName>
    </submittedName>
</protein>
<dbReference type="EMBL" id="JAATLM010000001">
    <property type="protein sequence ID" value="NIZ69741.1"/>
    <property type="molecule type" value="Genomic_DNA"/>
</dbReference>
<dbReference type="AlphaFoldDB" id="A0A968KZW8"/>
<organism evidence="1 2">
    <name type="scientific">Entomospira culicis</name>
    <dbReference type="NCBI Taxonomy" id="2719989"/>
    <lineage>
        <taxon>Bacteria</taxon>
        <taxon>Pseudomonadati</taxon>
        <taxon>Spirochaetota</taxon>
        <taxon>Spirochaetia</taxon>
        <taxon>Spirochaetales</taxon>
        <taxon>Spirochaetaceae</taxon>
        <taxon>Entomospira</taxon>
    </lineage>
</organism>
<gene>
    <name evidence="1" type="ORF">HCT48_05890</name>
</gene>